<sequence>MSSKREGERESVHTHTQRAAYMREYRKNNPEYRKRETETAREWRARNHDKVNAIRRRYRKKNPQIRAKWRKNNPEKVRARARTKYLQLDDKCVECGSTENLEHHHPDYSKPDLTITLC</sequence>
<feature type="region of interest" description="Disordered" evidence="1">
    <location>
        <begin position="1"/>
        <end position="44"/>
    </location>
</feature>
<feature type="non-terminal residue" evidence="2">
    <location>
        <position position="118"/>
    </location>
</feature>
<dbReference type="AlphaFoldDB" id="X1HM29"/>
<feature type="compositionally biased region" description="Basic and acidic residues" evidence="1">
    <location>
        <begin position="21"/>
        <end position="44"/>
    </location>
</feature>
<organism evidence="2">
    <name type="scientific">marine sediment metagenome</name>
    <dbReference type="NCBI Taxonomy" id="412755"/>
    <lineage>
        <taxon>unclassified sequences</taxon>
        <taxon>metagenomes</taxon>
        <taxon>ecological metagenomes</taxon>
    </lineage>
</organism>
<reference evidence="2" key="1">
    <citation type="journal article" date="2014" name="Front. Microbiol.">
        <title>High frequency of phylogenetically diverse reductive dehalogenase-homologous genes in deep subseafloor sedimentary metagenomes.</title>
        <authorList>
            <person name="Kawai M."/>
            <person name="Futagami T."/>
            <person name="Toyoda A."/>
            <person name="Takaki Y."/>
            <person name="Nishi S."/>
            <person name="Hori S."/>
            <person name="Arai W."/>
            <person name="Tsubouchi T."/>
            <person name="Morono Y."/>
            <person name="Uchiyama I."/>
            <person name="Ito T."/>
            <person name="Fujiyama A."/>
            <person name="Inagaki F."/>
            <person name="Takami H."/>
        </authorList>
    </citation>
    <scope>NUCLEOTIDE SEQUENCE</scope>
    <source>
        <strain evidence="2">Expedition CK06-06</strain>
    </source>
</reference>
<evidence type="ECO:0000256" key="1">
    <source>
        <dbReference type="SAM" id="MobiDB-lite"/>
    </source>
</evidence>
<comment type="caution">
    <text evidence="2">The sequence shown here is derived from an EMBL/GenBank/DDBJ whole genome shotgun (WGS) entry which is preliminary data.</text>
</comment>
<feature type="compositionally biased region" description="Basic and acidic residues" evidence="1">
    <location>
        <begin position="1"/>
        <end position="13"/>
    </location>
</feature>
<dbReference type="EMBL" id="BARU01031131">
    <property type="protein sequence ID" value="GAH71201.1"/>
    <property type="molecule type" value="Genomic_DNA"/>
</dbReference>
<name>X1HM29_9ZZZZ</name>
<protein>
    <submittedName>
        <fullName evidence="2">Uncharacterized protein</fullName>
    </submittedName>
</protein>
<gene>
    <name evidence="2" type="ORF">S03H2_49282</name>
</gene>
<proteinExistence type="predicted"/>
<accession>X1HM29</accession>
<evidence type="ECO:0000313" key="2">
    <source>
        <dbReference type="EMBL" id="GAH71201.1"/>
    </source>
</evidence>